<dbReference type="Pfam" id="PF07715">
    <property type="entry name" value="Plug"/>
    <property type="match status" value="1"/>
</dbReference>
<dbReference type="Gene3D" id="2.40.170.20">
    <property type="entry name" value="TonB-dependent receptor, beta-barrel domain"/>
    <property type="match status" value="1"/>
</dbReference>
<evidence type="ECO:0000256" key="1">
    <source>
        <dbReference type="ARBA" id="ARBA00004571"/>
    </source>
</evidence>
<dbReference type="SUPFAM" id="SSF56935">
    <property type="entry name" value="Porins"/>
    <property type="match status" value="1"/>
</dbReference>
<dbReference type="InterPro" id="IPR036942">
    <property type="entry name" value="Beta-barrel_TonB_sf"/>
</dbReference>
<keyword evidence="2 11" id="KW-0813">Transport</keyword>
<feature type="domain" description="TonB-dependent receptor-like beta-barrel" evidence="13">
    <location>
        <begin position="277"/>
        <end position="753"/>
    </location>
</feature>
<keyword evidence="4" id="KW-0410">Iron transport</keyword>
<evidence type="ECO:0000313" key="16">
    <source>
        <dbReference type="Proteomes" id="UP000315889"/>
    </source>
</evidence>
<evidence type="ECO:0000259" key="13">
    <source>
        <dbReference type="Pfam" id="PF00593"/>
    </source>
</evidence>
<evidence type="ECO:0000256" key="2">
    <source>
        <dbReference type="ARBA" id="ARBA00022448"/>
    </source>
</evidence>
<keyword evidence="3 11" id="KW-1134">Transmembrane beta strand</keyword>
<name>A0A520MD65_9GAMM</name>
<keyword evidence="10 11" id="KW-0998">Cell outer membrane</keyword>
<evidence type="ECO:0000256" key="11">
    <source>
        <dbReference type="PROSITE-ProRule" id="PRU01360"/>
    </source>
</evidence>
<proteinExistence type="inferred from homology"/>
<evidence type="ECO:0000256" key="12">
    <source>
        <dbReference type="RuleBase" id="RU003357"/>
    </source>
</evidence>
<dbReference type="AlphaFoldDB" id="A0A520MD65"/>
<keyword evidence="7" id="KW-0406">Ion transport</keyword>
<evidence type="ECO:0000256" key="7">
    <source>
        <dbReference type="ARBA" id="ARBA00023065"/>
    </source>
</evidence>
<evidence type="ECO:0000256" key="5">
    <source>
        <dbReference type="ARBA" id="ARBA00022692"/>
    </source>
</evidence>
<dbReference type="Proteomes" id="UP000315889">
    <property type="component" value="Unassembled WGS sequence"/>
</dbReference>
<dbReference type="EMBL" id="SHBP01000017">
    <property type="protein sequence ID" value="RZO19176.1"/>
    <property type="molecule type" value="Genomic_DNA"/>
</dbReference>
<dbReference type="InterPro" id="IPR012910">
    <property type="entry name" value="Plug_dom"/>
</dbReference>
<sequence length="792" mass="87150">MTISNQSEKKISLKQKLIVTSVSSALGLAMAPLTWGAEASLEEVIVTARQRAESSQDVPMTIDTVSGEDIQKQGITTLQDFSRFVSGLNVTTTAAGQNTIVFRGVSDGGGFLVDPTAAIYLDEQAMSMTSMAPDIYPVDIARIEALSGPQSTLFGASSQTGTIRVITNKPDTSGNEASGNIGIGLSSVKGGDAGHDFDATLNIPLIEDKLAVRISAFSAEDGGFIDNVLGDTVVDEYSGAGGLKNNANMVEKDINNVEWSGARASAKWLISDDWSSTLTHNYQKIEANGFNDMDASVGDLETIKFYDEFRNDKWEQTSLVIDGDLGFAQLTVAASYYDRETLYQHDTQSYAAYFMYTLGVYAGYATYDFGADPVGYLTNDQVNTSKTLEVRLTNSTDKLSWTAGMFFMDSDEHWDFYSYTDDYGDSPAYAAWSAYAAYYNVTISPDAAWWYSGQSTTREDKAIFGEMDINLSERLSLLVGGRWYEVDRNIEYMVEKPSGYANLSTPPRDALDDGFTPKVGLQYDLTDNMMIWGVYSEGYRVGGTNRGRGVPTLPVNYESDIIENMELGLKSTWMDDTVQVNATLYDMVWKDMQLEVTDPSFAIGEPWQAVVANLGDATVKGMDISITAVLSENMQMGFSLTRIFDAYVNAPESFPDARFDGGQASLGLDPKSDLPMFADTSYSLYVEYSTQLSLLGGGEGYARLQHSFEGTSLNQLGDGDPAPQQENGDYRLTDLVLGYDMGDWKAQLSLNNISDERGVTYRDSSDFDPFYGRNSDNVVRPRNYNFSIRRYF</sequence>
<protein>
    <submittedName>
        <fullName evidence="15">TonB-dependent receptor</fullName>
    </submittedName>
</protein>
<keyword evidence="6" id="KW-0408">Iron</keyword>
<dbReference type="GO" id="GO:0006826">
    <property type="term" value="P:iron ion transport"/>
    <property type="evidence" value="ECO:0007669"/>
    <property type="project" value="UniProtKB-KW"/>
</dbReference>
<keyword evidence="5 11" id="KW-0812">Transmembrane</keyword>
<comment type="subcellular location">
    <subcellularLocation>
        <location evidence="1 11">Cell outer membrane</location>
        <topology evidence="1 11">Multi-pass membrane protein</topology>
    </subcellularLocation>
</comment>
<dbReference type="InterPro" id="IPR000531">
    <property type="entry name" value="Beta-barrel_TonB"/>
</dbReference>
<dbReference type="PROSITE" id="PS52016">
    <property type="entry name" value="TONB_DEPENDENT_REC_3"/>
    <property type="match status" value="1"/>
</dbReference>
<organism evidence="15 16">
    <name type="scientific">SAR92 clade bacterium</name>
    <dbReference type="NCBI Taxonomy" id="2315479"/>
    <lineage>
        <taxon>Bacteria</taxon>
        <taxon>Pseudomonadati</taxon>
        <taxon>Pseudomonadota</taxon>
        <taxon>Gammaproteobacteria</taxon>
        <taxon>Cellvibrionales</taxon>
        <taxon>Porticoccaceae</taxon>
        <taxon>SAR92 clade</taxon>
    </lineage>
</organism>
<evidence type="ECO:0000256" key="6">
    <source>
        <dbReference type="ARBA" id="ARBA00023004"/>
    </source>
</evidence>
<evidence type="ECO:0000256" key="10">
    <source>
        <dbReference type="ARBA" id="ARBA00023237"/>
    </source>
</evidence>
<keyword evidence="15" id="KW-0675">Receptor</keyword>
<evidence type="ECO:0000259" key="14">
    <source>
        <dbReference type="Pfam" id="PF07715"/>
    </source>
</evidence>
<dbReference type="PANTHER" id="PTHR32552:SF81">
    <property type="entry name" value="TONB-DEPENDENT OUTER MEMBRANE RECEPTOR"/>
    <property type="match status" value="1"/>
</dbReference>
<comment type="similarity">
    <text evidence="11 12">Belongs to the TonB-dependent receptor family.</text>
</comment>
<reference evidence="15 16" key="1">
    <citation type="submission" date="2019-02" db="EMBL/GenBank/DDBJ databases">
        <title>Prokaryotic population dynamics and viral predation in marine succession experiment using metagenomics: the confinement effect.</title>
        <authorList>
            <person name="Haro-Moreno J.M."/>
            <person name="Rodriguez-Valera F."/>
            <person name="Lopez-Perez M."/>
        </authorList>
    </citation>
    <scope>NUCLEOTIDE SEQUENCE [LARGE SCALE GENOMIC DNA]</scope>
    <source>
        <strain evidence="15">MED-G170</strain>
    </source>
</reference>
<keyword evidence="9 11" id="KW-0472">Membrane</keyword>
<accession>A0A520MD65</accession>
<feature type="domain" description="TonB-dependent receptor plug" evidence="14">
    <location>
        <begin position="56"/>
        <end position="161"/>
    </location>
</feature>
<evidence type="ECO:0000256" key="4">
    <source>
        <dbReference type="ARBA" id="ARBA00022496"/>
    </source>
</evidence>
<dbReference type="GO" id="GO:0009279">
    <property type="term" value="C:cell outer membrane"/>
    <property type="evidence" value="ECO:0007669"/>
    <property type="project" value="UniProtKB-SubCell"/>
</dbReference>
<dbReference type="Pfam" id="PF00593">
    <property type="entry name" value="TonB_dep_Rec_b-barrel"/>
    <property type="match status" value="1"/>
</dbReference>
<gene>
    <name evidence="15" type="ORF">EVB03_08865</name>
</gene>
<evidence type="ECO:0000256" key="3">
    <source>
        <dbReference type="ARBA" id="ARBA00022452"/>
    </source>
</evidence>
<keyword evidence="8 12" id="KW-0798">TonB box</keyword>
<dbReference type="PANTHER" id="PTHR32552">
    <property type="entry name" value="FERRICHROME IRON RECEPTOR-RELATED"/>
    <property type="match status" value="1"/>
</dbReference>
<evidence type="ECO:0000256" key="9">
    <source>
        <dbReference type="ARBA" id="ARBA00023136"/>
    </source>
</evidence>
<dbReference type="InterPro" id="IPR039426">
    <property type="entry name" value="TonB-dep_rcpt-like"/>
</dbReference>
<evidence type="ECO:0000256" key="8">
    <source>
        <dbReference type="ARBA" id="ARBA00023077"/>
    </source>
</evidence>
<comment type="caution">
    <text evidence="15">The sequence shown here is derived from an EMBL/GenBank/DDBJ whole genome shotgun (WGS) entry which is preliminary data.</text>
</comment>
<evidence type="ECO:0000313" key="15">
    <source>
        <dbReference type="EMBL" id="RZO19176.1"/>
    </source>
</evidence>